<protein>
    <submittedName>
        <fullName evidence="2">Uncharacterized protein</fullName>
    </submittedName>
</protein>
<feature type="chain" id="PRO_5001854559" evidence="1">
    <location>
        <begin position="27"/>
        <end position="115"/>
    </location>
</feature>
<evidence type="ECO:0000256" key="1">
    <source>
        <dbReference type="SAM" id="SignalP"/>
    </source>
</evidence>
<sequence>MKETRKLRLAVASATTMLIAASAANAQQMPRYDPASYCRQLSDTGGGSATIYNSCIDMEQNAYNKRKPEWSSLPMKTRNYCDSLARMGGGGSYTILDSCIDMEIGAAGSTPEFKY</sequence>
<gene>
    <name evidence="2" type="ORF">MPL3356_390163</name>
</gene>
<keyword evidence="1" id="KW-0732">Signal</keyword>
<dbReference type="Proteomes" id="UP000045285">
    <property type="component" value="Unassembled WGS sequence"/>
</dbReference>
<dbReference type="EMBL" id="CCMZ01000033">
    <property type="protein sequence ID" value="CDX22135.1"/>
    <property type="molecule type" value="Genomic_DNA"/>
</dbReference>
<accession>A0A090E4P1</accession>
<organism evidence="2 3">
    <name type="scientific">Mesorhizobium plurifarium</name>
    <dbReference type="NCBI Taxonomy" id="69974"/>
    <lineage>
        <taxon>Bacteria</taxon>
        <taxon>Pseudomonadati</taxon>
        <taxon>Pseudomonadota</taxon>
        <taxon>Alphaproteobacteria</taxon>
        <taxon>Hyphomicrobiales</taxon>
        <taxon>Phyllobacteriaceae</taxon>
        <taxon>Mesorhizobium</taxon>
    </lineage>
</organism>
<dbReference type="AlphaFoldDB" id="A0A090E4P1"/>
<evidence type="ECO:0000313" key="2">
    <source>
        <dbReference type="EMBL" id="CDX22135.1"/>
    </source>
</evidence>
<reference evidence="3" key="1">
    <citation type="submission" date="2014-08" db="EMBL/GenBank/DDBJ databases">
        <authorList>
            <person name="Moulin L."/>
        </authorList>
    </citation>
    <scope>NUCLEOTIDE SEQUENCE [LARGE SCALE GENOMIC DNA]</scope>
</reference>
<evidence type="ECO:0000313" key="3">
    <source>
        <dbReference type="Proteomes" id="UP000045285"/>
    </source>
</evidence>
<feature type="signal peptide" evidence="1">
    <location>
        <begin position="1"/>
        <end position="26"/>
    </location>
</feature>
<proteinExistence type="predicted"/>
<keyword evidence="3" id="KW-1185">Reference proteome</keyword>
<name>A0A090E4P1_MESPL</name>